<sequence>MPSTAKRLAQVASHISNAQTLVSNNNITYHDLNPTVFLPRAAAIEPKAPAIVHKSSTGRDIRRTYQEFADRARGLAYFIKLKCGNGNIGILAPNTPLPLEVFFAQVLNRIKH</sequence>
<evidence type="ECO:0000313" key="2">
    <source>
        <dbReference type="Proteomes" id="UP000186594"/>
    </source>
</evidence>
<comment type="caution">
    <text evidence="1">The sequence shown here is derived from an EMBL/GenBank/DDBJ whole genome shotgun (WGS) entry which is preliminary data.</text>
</comment>
<protein>
    <submittedName>
        <fullName evidence="1">Uncharacterized protein</fullName>
    </submittedName>
</protein>
<dbReference type="SUPFAM" id="SSF56801">
    <property type="entry name" value="Acetyl-CoA synthetase-like"/>
    <property type="match status" value="1"/>
</dbReference>
<dbReference type="EMBL" id="LXFE01000395">
    <property type="protein sequence ID" value="OLL25487.1"/>
    <property type="molecule type" value="Genomic_DNA"/>
</dbReference>
<dbReference type="Proteomes" id="UP000186594">
    <property type="component" value="Unassembled WGS sequence"/>
</dbReference>
<organism evidence="1 2">
    <name type="scientific">Neolecta irregularis (strain DAH-3)</name>
    <dbReference type="NCBI Taxonomy" id="1198029"/>
    <lineage>
        <taxon>Eukaryota</taxon>
        <taxon>Fungi</taxon>
        <taxon>Dikarya</taxon>
        <taxon>Ascomycota</taxon>
        <taxon>Taphrinomycotina</taxon>
        <taxon>Neolectales</taxon>
        <taxon>Neolectaceae</taxon>
        <taxon>Neolecta</taxon>
    </lineage>
</organism>
<gene>
    <name evidence="1" type="ORF">NEOLI_003241</name>
</gene>
<name>A0A1U7LS49_NEOID</name>
<proteinExistence type="predicted"/>
<dbReference type="AlphaFoldDB" id="A0A1U7LS49"/>
<keyword evidence="2" id="KW-1185">Reference proteome</keyword>
<dbReference type="OrthoDB" id="1882297at2759"/>
<evidence type="ECO:0000313" key="1">
    <source>
        <dbReference type="EMBL" id="OLL25487.1"/>
    </source>
</evidence>
<reference evidence="1 2" key="1">
    <citation type="submission" date="2016-04" db="EMBL/GenBank/DDBJ databases">
        <title>Evolutionary innovation and constraint leading to complex multicellularity in the Ascomycota.</title>
        <authorList>
            <person name="Cisse O."/>
            <person name="Nguyen A."/>
            <person name="Hewitt D.A."/>
            <person name="Jedd G."/>
            <person name="Stajich J.E."/>
        </authorList>
    </citation>
    <scope>NUCLEOTIDE SEQUENCE [LARGE SCALE GENOMIC DNA]</scope>
    <source>
        <strain evidence="1 2">DAH-3</strain>
    </source>
</reference>
<dbReference type="STRING" id="1198029.A0A1U7LS49"/>
<accession>A0A1U7LS49</accession>